<dbReference type="Proteomes" id="UP000006320">
    <property type="component" value="Unassembled WGS sequence"/>
</dbReference>
<reference evidence="2 3" key="1">
    <citation type="journal article" date="2017" name="Antonie Van Leeuwenhoek">
        <title>Rhizobium rhizosphaerae sp. nov., a novel species isolated from rice rhizosphere.</title>
        <authorList>
            <person name="Zhao J.J."/>
            <person name="Zhang J."/>
            <person name="Zhang R.J."/>
            <person name="Zhang C.W."/>
            <person name="Yin H.Q."/>
            <person name="Zhang X.X."/>
        </authorList>
    </citation>
    <scope>NUCLEOTIDE SEQUENCE [LARGE SCALE GENOMIC DNA]</scope>
    <source>
        <strain evidence="2 3">S18K6</strain>
    </source>
</reference>
<feature type="transmembrane region" description="Helical" evidence="1">
    <location>
        <begin position="98"/>
        <end position="122"/>
    </location>
</feature>
<dbReference type="AlphaFoldDB" id="A0AAV3V858"/>
<feature type="transmembrane region" description="Helical" evidence="1">
    <location>
        <begin position="75"/>
        <end position="91"/>
    </location>
</feature>
<keyword evidence="1" id="KW-0472">Membrane</keyword>
<accession>A0AAV3V858</accession>
<gene>
    <name evidence="2" type="ORF">GCHA_4708</name>
</gene>
<evidence type="ECO:0000313" key="3">
    <source>
        <dbReference type="Proteomes" id="UP000006320"/>
    </source>
</evidence>
<keyword evidence="1" id="KW-1133">Transmembrane helix</keyword>
<comment type="caution">
    <text evidence="2">The sequence shown here is derived from an EMBL/GenBank/DDBJ whole genome shotgun (WGS) entry which is preliminary data.</text>
</comment>
<dbReference type="RefSeq" id="WP_007992347.1">
    <property type="nucleotide sequence ID" value="NZ_BAEM01000063.1"/>
</dbReference>
<feature type="transmembrane region" description="Helical" evidence="1">
    <location>
        <begin position="134"/>
        <end position="157"/>
    </location>
</feature>
<organism evidence="2 3">
    <name type="scientific">Paraglaciecola chathamensis S18K6</name>
    <dbReference type="NCBI Taxonomy" id="1127672"/>
    <lineage>
        <taxon>Bacteria</taxon>
        <taxon>Pseudomonadati</taxon>
        <taxon>Pseudomonadota</taxon>
        <taxon>Gammaproteobacteria</taxon>
        <taxon>Alteromonadales</taxon>
        <taxon>Alteromonadaceae</taxon>
        <taxon>Paraglaciecola</taxon>
    </lineage>
</organism>
<sequence length="175" mass="19519">MTLEILGQIFGVLGFLVAIFTFTQKNDIKLKLSLIAMFALQTIHFMLLGSTTGMIANGLNFLRTIVSIKSNHKSFGIVFILLNIIWGASNVERWIDIFPIFGACVGTYAIFYASGITMRRLFICGAMFWLTNNIYIGSIGGVLLELSVIVVNSFTIYRLKKDIGPSHCKHNEQTN</sequence>
<evidence type="ECO:0000313" key="2">
    <source>
        <dbReference type="EMBL" id="GAC12625.1"/>
    </source>
</evidence>
<dbReference type="Pfam" id="PF10688">
    <property type="entry name" value="Imp-YgjV"/>
    <property type="match status" value="1"/>
</dbReference>
<protein>
    <recommendedName>
        <fullName evidence="4">Inner membrane protein ygjV</fullName>
    </recommendedName>
</protein>
<name>A0AAV3V858_9ALTE</name>
<dbReference type="PIRSF" id="PIRSF011443">
    <property type="entry name" value="YgjV"/>
    <property type="match status" value="1"/>
</dbReference>
<keyword evidence="1" id="KW-0812">Transmembrane</keyword>
<feature type="transmembrane region" description="Helical" evidence="1">
    <location>
        <begin position="6"/>
        <end position="22"/>
    </location>
</feature>
<dbReference type="InterPro" id="IPR026267">
    <property type="entry name" value="YgjV"/>
</dbReference>
<dbReference type="InterPro" id="IPR019629">
    <property type="entry name" value="Uncharacterised_HI1736/YgjV"/>
</dbReference>
<dbReference type="EMBL" id="BAEM01000063">
    <property type="protein sequence ID" value="GAC12625.1"/>
    <property type="molecule type" value="Genomic_DNA"/>
</dbReference>
<feature type="transmembrane region" description="Helical" evidence="1">
    <location>
        <begin position="34"/>
        <end position="55"/>
    </location>
</feature>
<evidence type="ECO:0000256" key="1">
    <source>
        <dbReference type="SAM" id="Phobius"/>
    </source>
</evidence>
<proteinExistence type="predicted"/>
<evidence type="ECO:0008006" key="4">
    <source>
        <dbReference type="Google" id="ProtNLM"/>
    </source>
</evidence>